<dbReference type="GO" id="GO:0008017">
    <property type="term" value="F:microtubule binding"/>
    <property type="evidence" value="ECO:0007669"/>
    <property type="project" value="InterPro"/>
</dbReference>
<dbReference type="Proteomes" id="UP000327013">
    <property type="component" value="Chromosome 7"/>
</dbReference>
<dbReference type="PANTHER" id="PTHR33737">
    <property type="entry name" value="OS05G0121800 PROTEIN"/>
    <property type="match status" value="1"/>
</dbReference>
<dbReference type="AlphaFoldDB" id="A0A5N6RJ39"/>
<dbReference type="OrthoDB" id="1931260at2759"/>
<reference evidence="2 3" key="1">
    <citation type="submission" date="2019-06" db="EMBL/GenBank/DDBJ databases">
        <title>A chromosomal-level reference genome of Carpinus fangiana (Coryloideae, Betulaceae).</title>
        <authorList>
            <person name="Yang X."/>
            <person name="Wang Z."/>
            <person name="Zhang L."/>
            <person name="Hao G."/>
            <person name="Liu J."/>
            <person name="Yang Y."/>
        </authorList>
    </citation>
    <scope>NUCLEOTIDE SEQUENCE [LARGE SCALE GENOMIC DNA]</scope>
    <source>
        <strain evidence="2">Cfa_2016G</strain>
        <tissue evidence="2">Leaf</tissue>
    </source>
</reference>
<feature type="compositionally biased region" description="Polar residues" evidence="1">
    <location>
        <begin position="361"/>
        <end position="385"/>
    </location>
</feature>
<feature type="region of interest" description="Disordered" evidence="1">
    <location>
        <begin position="169"/>
        <end position="466"/>
    </location>
</feature>
<feature type="region of interest" description="Disordered" evidence="1">
    <location>
        <begin position="479"/>
        <end position="504"/>
    </location>
</feature>
<evidence type="ECO:0000256" key="1">
    <source>
        <dbReference type="SAM" id="MobiDB-lite"/>
    </source>
</evidence>
<proteinExistence type="predicted"/>
<dbReference type="EMBL" id="CM017327">
    <property type="protein sequence ID" value="KAE8099532.1"/>
    <property type="molecule type" value="Genomic_DNA"/>
</dbReference>
<dbReference type="InterPro" id="IPR045882">
    <property type="entry name" value="GPT1/2"/>
</dbReference>
<dbReference type="PANTHER" id="PTHR33737:SF2">
    <property type="entry name" value="OS12G0102700 PROTEIN"/>
    <property type="match status" value="1"/>
</dbReference>
<protein>
    <submittedName>
        <fullName evidence="2">Uncharacterized protein</fullName>
    </submittedName>
</protein>
<organism evidence="2 3">
    <name type="scientific">Carpinus fangiana</name>
    <dbReference type="NCBI Taxonomy" id="176857"/>
    <lineage>
        <taxon>Eukaryota</taxon>
        <taxon>Viridiplantae</taxon>
        <taxon>Streptophyta</taxon>
        <taxon>Embryophyta</taxon>
        <taxon>Tracheophyta</taxon>
        <taxon>Spermatophyta</taxon>
        <taxon>Magnoliopsida</taxon>
        <taxon>eudicotyledons</taxon>
        <taxon>Gunneridae</taxon>
        <taxon>Pentapetalae</taxon>
        <taxon>rosids</taxon>
        <taxon>fabids</taxon>
        <taxon>Fagales</taxon>
        <taxon>Betulaceae</taxon>
        <taxon>Carpinus</taxon>
    </lineage>
</organism>
<name>A0A5N6RJ39_9ROSI</name>
<sequence>MDEAVKRNGLQARRLSLIDVSSEDDSLLTSDSLDHPSSENQEHRHVELSEAVDSNILEDTAGTFEHREFLLQPSESVEPEVTRRNAKYNLRKSLAWDSAFFTSAGVLDSDELSSIIEGVEKGENHTLPGIQEEVHRSADSISTLESDCLTLESLEADLFEDVRASIQKSSKVSNAANARNNTGSGVTETQSVGSSKKVDLASRSKIKSKPASIKPNVGLQGPRKTTKQVSVCPQVSQSFATRGEPTPSLAKRPKVPFKDRPSSTTLSKRASLSDKHVKMGKDNETNASGKGAPVSRIPASGGSRNIVPRPAASSKSSSFGSSTATKTQPTMPSSIDSSGSASSDNVSKSLLHSTKRKIESRTGQPPSFGSTCKTPSRTASRNKAQSSSSHLSNFLTSVSKLTPSTSPASSISEWSSESSLSSSTVKQRSNSSRASLDTASCRRDSVDSNATHVSDSQKHCNEQGSVRHETQLTGLLGQCVKKPSTGTGTLPHPASMRPSGLRLPSPKIGFFDGVKSVGRTPPGSVPTHPVVPSGLPKIGAGNVTPGVGKAKIGKLQPARTPMATRSVKPDPQETSLNMKPRSLTPLQESSFSAIRGSTASRSAKRCPGISPKFQNSLCPKTGGESHLKTEEIEAEGCDIGTCDSDVGIAEKSSSFDVLKDKASSETKGSSTLVTDMKVTPIDEGLNASDSGSTFYVETPCPKVGEDATYIQDNLENDLHLIGSTIEEEEFKFEDQVDGLSRQIGAMDINKESQNKLIGDSLSQLHVSNEDDSAALELSCQRELHDCSQQGGNFKRFSEPTPSLSPTTFEITSSTRTPFSVKDSFCNMDGLPDVSTGSTVVEVEKTATLTSLESSLKENI</sequence>
<gene>
    <name evidence="2" type="ORF">FH972_017508</name>
</gene>
<feature type="compositionally biased region" description="Basic and acidic residues" evidence="1">
    <location>
        <begin position="271"/>
        <end position="284"/>
    </location>
</feature>
<feature type="region of interest" description="Disordered" evidence="1">
    <location>
        <begin position="22"/>
        <end position="52"/>
    </location>
</feature>
<feature type="compositionally biased region" description="Polar residues" evidence="1">
    <location>
        <begin position="227"/>
        <end position="240"/>
    </location>
</feature>
<feature type="region of interest" description="Disordered" evidence="1">
    <location>
        <begin position="553"/>
        <end position="579"/>
    </location>
</feature>
<feature type="compositionally biased region" description="Polar residues" evidence="1">
    <location>
        <begin position="424"/>
        <end position="438"/>
    </location>
</feature>
<evidence type="ECO:0000313" key="3">
    <source>
        <dbReference type="Proteomes" id="UP000327013"/>
    </source>
</evidence>
<feature type="compositionally biased region" description="Polar residues" evidence="1">
    <location>
        <begin position="169"/>
        <end position="194"/>
    </location>
</feature>
<feature type="compositionally biased region" description="Low complexity" evidence="1">
    <location>
        <begin position="386"/>
        <end position="423"/>
    </location>
</feature>
<keyword evidence="3" id="KW-1185">Reference proteome</keyword>
<accession>A0A5N6RJ39</accession>
<feature type="compositionally biased region" description="Basic and acidic residues" evidence="1">
    <location>
        <begin position="32"/>
        <end position="48"/>
    </location>
</feature>
<feature type="compositionally biased region" description="Basic and acidic residues" evidence="1">
    <location>
        <begin position="455"/>
        <end position="466"/>
    </location>
</feature>
<evidence type="ECO:0000313" key="2">
    <source>
        <dbReference type="EMBL" id="KAE8099532.1"/>
    </source>
</evidence>
<feature type="compositionally biased region" description="Low complexity" evidence="1">
    <location>
        <begin position="311"/>
        <end position="349"/>
    </location>
</feature>